<dbReference type="InterPro" id="IPR028082">
    <property type="entry name" value="Peripla_BP_I"/>
</dbReference>
<evidence type="ECO:0000256" key="1">
    <source>
        <dbReference type="ARBA" id="ARBA00010062"/>
    </source>
</evidence>
<dbReference type="Proteomes" id="UP001244552">
    <property type="component" value="Unassembled WGS sequence"/>
</dbReference>
<dbReference type="SUPFAM" id="SSF53822">
    <property type="entry name" value="Periplasmic binding protein-like I"/>
    <property type="match status" value="1"/>
</dbReference>
<accession>A0ABU0MV66</accession>
<name>A0ABU0MV66_9PROT</name>
<dbReference type="PANTHER" id="PTHR30483">
    <property type="entry name" value="LEUCINE-SPECIFIC-BINDING PROTEIN"/>
    <property type="match status" value="1"/>
</dbReference>
<dbReference type="PANTHER" id="PTHR30483:SF6">
    <property type="entry name" value="PERIPLASMIC BINDING PROTEIN OF ABC TRANSPORTER FOR NATURAL AMINO ACIDS"/>
    <property type="match status" value="1"/>
</dbReference>
<evidence type="ECO:0000259" key="5">
    <source>
        <dbReference type="Pfam" id="PF13458"/>
    </source>
</evidence>
<proteinExistence type="inferred from homology"/>
<dbReference type="EMBL" id="JAUSVU010000046">
    <property type="protein sequence ID" value="MDQ0537388.1"/>
    <property type="molecule type" value="Genomic_DNA"/>
</dbReference>
<protein>
    <submittedName>
        <fullName evidence="6">Branched-chain amino acid transport system substrate-binding protein</fullName>
    </submittedName>
</protein>
<evidence type="ECO:0000256" key="4">
    <source>
        <dbReference type="SAM" id="SignalP"/>
    </source>
</evidence>
<feature type="domain" description="Leucine-binding protein" evidence="5">
    <location>
        <begin position="33"/>
        <end position="370"/>
    </location>
</feature>
<feature type="signal peptide" evidence="4">
    <location>
        <begin position="1"/>
        <end position="30"/>
    </location>
</feature>
<evidence type="ECO:0000256" key="3">
    <source>
        <dbReference type="ARBA" id="ARBA00022970"/>
    </source>
</evidence>
<dbReference type="CDD" id="cd06349">
    <property type="entry name" value="PBP1_ABC_HAAT-like"/>
    <property type="match status" value="1"/>
</dbReference>
<gene>
    <name evidence="6" type="ORF">QO018_006292</name>
</gene>
<dbReference type="InterPro" id="IPR028081">
    <property type="entry name" value="Leu-bd"/>
</dbReference>
<comment type="caution">
    <text evidence="6">The sequence shown here is derived from an EMBL/GenBank/DDBJ whole genome shotgun (WGS) entry which is preliminary data.</text>
</comment>
<keyword evidence="7" id="KW-1185">Reference proteome</keyword>
<dbReference type="Pfam" id="PF13458">
    <property type="entry name" value="Peripla_BP_6"/>
    <property type="match status" value="1"/>
</dbReference>
<evidence type="ECO:0000256" key="2">
    <source>
        <dbReference type="ARBA" id="ARBA00022729"/>
    </source>
</evidence>
<evidence type="ECO:0000313" key="7">
    <source>
        <dbReference type="Proteomes" id="UP001244552"/>
    </source>
</evidence>
<organism evidence="6 7">
    <name type="scientific">Azospirillum picis</name>
    <dbReference type="NCBI Taxonomy" id="488438"/>
    <lineage>
        <taxon>Bacteria</taxon>
        <taxon>Pseudomonadati</taxon>
        <taxon>Pseudomonadota</taxon>
        <taxon>Alphaproteobacteria</taxon>
        <taxon>Rhodospirillales</taxon>
        <taxon>Azospirillaceae</taxon>
        <taxon>Azospirillum</taxon>
    </lineage>
</organism>
<sequence>MTFRLLTLTTLTAAGIATGIATGIAGSAFAADTVKLGYQLPLTGDTAQYGQDFRKAAEIALTEFNAAGKPFKVEIVFEDSRSDAKEGTNIARKFVDDKEIVGVLGDFTSGVSMAAAQVYKDAGMPQLSQTASHPDYTKVSKYQFRNIATQAQEGPYNAKWMATKGFKNVAVIAEQTDWGQSVVSGFSDAVKANGGTVAFSEFFNRGLKDYRSLISKIERAKPDAIYTGFFYEDGAQFLKQLQQLGIKTPVYSTSAAYSPKLIELAGGAAEGVHLTSNFLPTDPSPNVQHFVDEWKKRSEGAVPGQFPAQAYDAVRIMLAAVEKASPNPTREKVRDALAQTKDFPGVTGKTSFSADREAEKELVKVEVKGGAFIPVAD</sequence>
<keyword evidence="3" id="KW-0029">Amino-acid transport</keyword>
<evidence type="ECO:0000313" key="6">
    <source>
        <dbReference type="EMBL" id="MDQ0537388.1"/>
    </source>
</evidence>
<comment type="similarity">
    <text evidence="1">Belongs to the leucine-binding protein family.</text>
</comment>
<keyword evidence="3" id="KW-0813">Transport</keyword>
<keyword evidence="2 4" id="KW-0732">Signal</keyword>
<reference evidence="6 7" key="1">
    <citation type="submission" date="2023-07" db="EMBL/GenBank/DDBJ databases">
        <title>Genomic Encyclopedia of Type Strains, Phase IV (KMG-IV): sequencing the most valuable type-strain genomes for metagenomic binning, comparative biology and taxonomic classification.</title>
        <authorList>
            <person name="Goeker M."/>
        </authorList>
    </citation>
    <scope>NUCLEOTIDE SEQUENCE [LARGE SCALE GENOMIC DNA]</scope>
    <source>
        <strain evidence="6 7">DSM 19922</strain>
    </source>
</reference>
<dbReference type="RefSeq" id="WP_246513780.1">
    <property type="nucleotide sequence ID" value="NZ_JAGINO010000044.1"/>
</dbReference>
<dbReference type="Gene3D" id="3.40.50.2300">
    <property type="match status" value="2"/>
</dbReference>
<feature type="chain" id="PRO_5046864333" evidence="4">
    <location>
        <begin position="31"/>
        <end position="377"/>
    </location>
</feature>
<dbReference type="InterPro" id="IPR051010">
    <property type="entry name" value="BCAA_transport"/>
</dbReference>